<evidence type="ECO:0000259" key="6">
    <source>
        <dbReference type="PROSITE" id="PS50977"/>
    </source>
</evidence>
<evidence type="ECO:0000256" key="1">
    <source>
        <dbReference type="ARBA" id="ARBA00023015"/>
    </source>
</evidence>
<feature type="DNA-binding region" description="H-T-H motif" evidence="4">
    <location>
        <begin position="53"/>
        <end position="72"/>
    </location>
</feature>
<feature type="domain" description="HTH tetR-type" evidence="6">
    <location>
        <begin position="30"/>
        <end position="90"/>
    </location>
</feature>
<dbReference type="Pfam" id="PF00440">
    <property type="entry name" value="TetR_N"/>
    <property type="match status" value="1"/>
</dbReference>
<dbReference type="PANTHER" id="PTHR30055:SF234">
    <property type="entry name" value="HTH-TYPE TRANSCRIPTIONAL REGULATOR BETI"/>
    <property type="match status" value="1"/>
</dbReference>
<dbReference type="Proteomes" id="UP000715095">
    <property type="component" value="Unassembled WGS sequence"/>
</dbReference>
<dbReference type="InterPro" id="IPR009057">
    <property type="entry name" value="Homeodomain-like_sf"/>
</dbReference>
<evidence type="ECO:0000313" key="7">
    <source>
        <dbReference type="EMBL" id="MBM6704792.1"/>
    </source>
</evidence>
<dbReference type="InterPro" id="IPR001647">
    <property type="entry name" value="HTH_TetR"/>
</dbReference>
<reference evidence="7 8" key="1">
    <citation type="journal article" date="2021" name="Sci. Rep.">
        <title>The distribution of antibiotic resistance genes in chicken gut microbiota commensals.</title>
        <authorList>
            <person name="Juricova H."/>
            <person name="Matiasovicova J."/>
            <person name="Kubasova T."/>
            <person name="Cejkova D."/>
            <person name="Rychlik I."/>
        </authorList>
    </citation>
    <scope>NUCLEOTIDE SEQUENCE [LARGE SCALE GENOMIC DNA]</scope>
    <source>
        <strain evidence="7 8">An829</strain>
    </source>
</reference>
<dbReference type="SUPFAM" id="SSF46689">
    <property type="entry name" value="Homeodomain-like"/>
    <property type="match status" value="1"/>
</dbReference>
<keyword evidence="2 4" id="KW-0238">DNA-binding</keyword>
<keyword evidence="8" id="KW-1185">Reference proteome</keyword>
<dbReference type="PROSITE" id="PS50977">
    <property type="entry name" value="HTH_TETR_2"/>
    <property type="match status" value="1"/>
</dbReference>
<name>A0ABS2DTW6_9BURK</name>
<evidence type="ECO:0000256" key="2">
    <source>
        <dbReference type="ARBA" id="ARBA00023125"/>
    </source>
</evidence>
<comment type="caution">
    <text evidence="7">The sequence shown here is derived from an EMBL/GenBank/DDBJ whole genome shotgun (WGS) entry which is preliminary data.</text>
</comment>
<evidence type="ECO:0000256" key="3">
    <source>
        <dbReference type="ARBA" id="ARBA00023163"/>
    </source>
</evidence>
<evidence type="ECO:0000256" key="5">
    <source>
        <dbReference type="SAM" id="MobiDB-lite"/>
    </source>
</evidence>
<dbReference type="Pfam" id="PF17937">
    <property type="entry name" value="TetR_C_28"/>
    <property type="match status" value="1"/>
</dbReference>
<keyword evidence="1" id="KW-0805">Transcription regulation</keyword>
<dbReference type="PANTHER" id="PTHR30055">
    <property type="entry name" value="HTH-TYPE TRANSCRIPTIONAL REGULATOR RUTR"/>
    <property type="match status" value="1"/>
</dbReference>
<organism evidence="7 8">
    <name type="scientific">Sutterella massiliensis</name>
    <dbReference type="NCBI Taxonomy" id="1816689"/>
    <lineage>
        <taxon>Bacteria</taxon>
        <taxon>Pseudomonadati</taxon>
        <taxon>Pseudomonadota</taxon>
        <taxon>Betaproteobacteria</taxon>
        <taxon>Burkholderiales</taxon>
        <taxon>Sutterellaceae</taxon>
        <taxon>Sutterella</taxon>
    </lineage>
</organism>
<dbReference type="RefSeq" id="WP_205104117.1">
    <property type="nucleotide sequence ID" value="NZ_JACJJC010000020.1"/>
</dbReference>
<dbReference type="InterPro" id="IPR050109">
    <property type="entry name" value="HTH-type_TetR-like_transc_reg"/>
</dbReference>
<protein>
    <submittedName>
        <fullName evidence="7">TetR/AcrR family transcriptional regulator</fullName>
    </submittedName>
</protein>
<dbReference type="EMBL" id="JACJJC010000020">
    <property type="protein sequence ID" value="MBM6704792.1"/>
    <property type="molecule type" value="Genomic_DNA"/>
</dbReference>
<dbReference type="Gene3D" id="1.10.357.10">
    <property type="entry name" value="Tetracycline Repressor, domain 2"/>
    <property type="match status" value="1"/>
</dbReference>
<sequence length="212" mass="24102">MQAAEKPFFEAEEGSTLKRGQARRTNRMGGETIERILASASEIIKTEGTGKLTIARVAALAGVTKGTLLYHFHDKNQLLEALMQGYIAHLQTRLDAGIERVQAKGYNNLTRERETIAGFIEWYRDFRRQALSYTSFGVSILSISAEDERLRKPALDWYRELFAKLRLSGDTRVVEAALTLEGLFFLRHFRLDATTDEEVEAILSRMEKTLLE</sequence>
<gene>
    <name evidence="7" type="ORF">H6A60_09880</name>
</gene>
<accession>A0ABS2DTW6</accession>
<feature type="region of interest" description="Disordered" evidence="5">
    <location>
        <begin position="1"/>
        <end position="25"/>
    </location>
</feature>
<dbReference type="InterPro" id="IPR041479">
    <property type="entry name" value="TetR_CgmR_C"/>
</dbReference>
<evidence type="ECO:0000313" key="8">
    <source>
        <dbReference type="Proteomes" id="UP000715095"/>
    </source>
</evidence>
<dbReference type="PRINTS" id="PR00455">
    <property type="entry name" value="HTHTETR"/>
</dbReference>
<keyword evidence="3" id="KW-0804">Transcription</keyword>
<proteinExistence type="predicted"/>
<evidence type="ECO:0000256" key="4">
    <source>
        <dbReference type="PROSITE-ProRule" id="PRU00335"/>
    </source>
</evidence>